<organism evidence="16 17">
    <name type="scientific">Salix suchowensis</name>
    <dbReference type="NCBI Taxonomy" id="1278906"/>
    <lineage>
        <taxon>Eukaryota</taxon>
        <taxon>Viridiplantae</taxon>
        <taxon>Streptophyta</taxon>
        <taxon>Embryophyta</taxon>
        <taxon>Tracheophyta</taxon>
        <taxon>Spermatophyta</taxon>
        <taxon>Magnoliopsida</taxon>
        <taxon>eudicotyledons</taxon>
        <taxon>Gunneridae</taxon>
        <taxon>Pentapetalae</taxon>
        <taxon>rosids</taxon>
        <taxon>fabids</taxon>
        <taxon>Malpighiales</taxon>
        <taxon>Salicaceae</taxon>
        <taxon>Saliceae</taxon>
        <taxon>Salix</taxon>
    </lineage>
</organism>
<keyword evidence="5" id="KW-0808">Transferase</keyword>
<sequence>MPSGGPVATSSTNASPRSHPGPTTTRRRVDAIAADRTSNFSDYNHDFSDEEDTLSGSSTTAGAHHCHHNYHHHNHSHRHHLVIKYHLLRRKFFFFVPESWLLGVEDLTATISRGLRSGKNMGRRIFGVLLLMAVLSVFLKFSLWSPTERNIHDNSNLVMFRYFKDDWARAQRSIIEHHPSISTPPFHRPPPTPKIWMKPNSDNFYQCIPPPRNQMRARKTNGYLLVHANGGLNQMRTGICDMVAAAMLMNATLVLPSLDRESFWTDPSTFKDIFDWRHFMEALKDDIDVVEYLPSQYAAKKPREKAPVSWSKAKYYRVEMAALLKKYKVLRFTHSDSRLANNGLPAHIQRLRCRANYRALRYAKEIEDLGKTVVDRLRNQGEPYVALHLRYEKDMLAFTGCSHNLTAEEAEELRAYEVQDAALEGEGDR</sequence>
<name>A0ABQ9BBM0_9ROSI</name>
<evidence type="ECO:0000256" key="12">
    <source>
        <dbReference type="ARBA" id="ARBA00023277"/>
    </source>
</evidence>
<keyword evidence="17" id="KW-1185">Reference proteome</keyword>
<dbReference type="InterPro" id="IPR019378">
    <property type="entry name" value="GDP-Fuc_O-FucTrfase"/>
</dbReference>
<proteinExistence type="inferred from homology"/>
<keyword evidence="4" id="KW-0328">Glycosyltransferase</keyword>
<evidence type="ECO:0000313" key="17">
    <source>
        <dbReference type="Proteomes" id="UP001141253"/>
    </source>
</evidence>
<dbReference type="Pfam" id="PF10250">
    <property type="entry name" value="O-FucT"/>
    <property type="match status" value="1"/>
</dbReference>
<dbReference type="EMBL" id="JAPFFI010000009">
    <property type="protein sequence ID" value="KAJ6381425.1"/>
    <property type="molecule type" value="Genomic_DNA"/>
</dbReference>
<evidence type="ECO:0000256" key="6">
    <source>
        <dbReference type="ARBA" id="ARBA00022692"/>
    </source>
</evidence>
<keyword evidence="7" id="KW-0735">Signal-anchor</keyword>
<keyword evidence="6 15" id="KW-0812">Transmembrane</keyword>
<reference evidence="16" key="2">
    <citation type="journal article" date="2023" name="Int. J. Mol. Sci.">
        <title>De Novo Assembly and Annotation of 11 Diverse Shrub Willow (Salix) Genomes Reveals Novel Gene Organization in Sex-Linked Regions.</title>
        <authorList>
            <person name="Hyden B."/>
            <person name="Feng K."/>
            <person name="Yates T.B."/>
            <person name="Jawdy S."/>
            <person name="Cereghino C."/>
            <person name="Smart L.B."/>
            <person name="Muchero W."/>
        </authorList>
    </citation>
    <scope>NUCLEOTIDE SEQUENCE</scope>
    <source>
        <tissue evidence="16">Shoot tip</tissue>
    </source>
</reference>
<keyword evidence="11" id="KW-0294">Fucose metabolism</keyword>
<reference evidence="16" key="1">
    <citation type="submission" date="2022-10" db="EMBL/GenBank/DDBJ databases">
        <authorList>
            <person name="Hyden B.L."/>
            <person name="Feng K."/>
            <person name="Yates T."/>
            <person name="Jawdy S."/>
            <person name="Smart L.B."/>
            <person name="Muchero W."/>
        </authorList>
    </citation>
    <scope>NUCLEOTIDE SEQUENCE</scope>
    <source>
        <tissue evidence="16">Shoot tip</tissue>
    </source>
</reference>
<keyword evidence="9 15" id="KW-0472">Membrane</keyword>
<feature type="transmembrane region" description="Helical" evidence="15">
    <location>
        <begin position="125"/>
        <end position="144"/>
    </location>
</feature>
<dbReference type="PANTHER" id="PTHR31741">
    <property type="entry name" value="OS02G0726500 PROTEIN-RELATED"/>
    <property type="match status" value="1"/>
</dbReference>
<comment type="similarity">
    <text evidence="3">Belongs to the glycosyltransferase GT106 family.</text>
</comment>
<dbReference type="PANTHER" id="PTHR31741:SF4">
    <property type="entry name" value="O-FUCOSYLTRANSFERASE 28"/>
    <property type="match status" value="1"/>
</dbReference>
<feature type="region of interest" description="Disordered" evidence="14">
    <location>
        <begin position="1"/>
        <end position="29"/>
    </location>
</feature>
<evidence type="ECO:0000256" key="7">
    <source>
        <dbReference type="ARBA" id="ARBA00022968"/>
    </source>
</evidence>
<comment type="subcellular location">
    <subcellularLocation>
        <location evidence="1">Membrane</location>
        <topology evidence="1">Single-pass type II membrane protein</topology>
    </subcellularLocation>
</comment>
<evidence type="ECO:0000256" key="15">
    <source>
        <dbReference type="SAM" id="Phobius"/>
    </source>
</evidence>
<evidence type="ECO:0000256" key="13">
    <source>
        <dbReference type="ARBA" id="ARBA00030350"/>
    </source>
</evidence>
<comment type="caution">
    <text evidence="16">The sequence shown here is derived from an EMBL/GenBank/DDBJ whole genome shotgun (WGS) entry which is preliminary data.</text>
</comment>
<dbReference type="Proteomes" id="UP001141253">
    <property type="component" value="Chromosome 6"/>
</dbReference>
<evidence type="ECO:0000256" key="8">
    <source>
        <dbReference type="ARBA" id="ARBA00022989"/>
    </source>
</evidence>
<accession>A0ABQ9BBM0</accession>
<evidence type="ECO:0000313" key="16">
    <source>
        <dbReference type="EMBL" id="KAJ6381425.1"/>
    </source>
</evidence>
<evidence type="ECO:0000256" key="5">
    <source>
        <dbReference type="ARBA" id="ARBA00022679"/>
    </source>
</evidence>
<comment type="pathway">
    <text evidence="2">Glycan metabolism.</text>
</comment>
<feature type="compositionally biased region" description="Polar residues" evidence="14">
    <location>
        <begin position="8"/>
        <end position="24"/>
    </location>
</feature>
<evidence type="ECO:0000256" key="9">
    <source>
        <dbReference type="ARBA" id="ARBA00023136"/>
    </source>
</evidence>
<protein>
    <recommendedName>
        <fullName evidence="13">O-fucosyltransferase family protein</fullName>
    </recommendedName>
</protein>
<evidence type="ECO:0000256" key="4">
    <source>
        <dbReference type="ARBA" id="ARBA00022676"/>
    </source>
</evidence>
<evidence type="ECO:0000256" key="3">
    <source>
        <dbReference type="ARBA" id="ARBA00007737"/>
    </source>
</evidence>
<keyword evidence="10" id="KW-0325">Glycoprotein</keyword>
<evidence type="ECO:0000256" key="1">
    <source>
        <dbReference type="ARBA" id="ARBA00004606"/>
    </source>
</evidence>
<evidence type="ECO:0000256" key="10">
    <source>
        <dbReference type="ARBA" id="ARBA00023180"/>
    </source>
</evidence>
<gene>
    <name evidence="16" type="ORF">OIU77_030161</name>
</gene>
<keyword evidence="8 15" id="KW-1133">Transmembrane helix</keyword>
<evidence type="ECO:0000256" key="11">
    <source>
        <dbReference type="ARBA" id="ARBA00023253"/>
    </source>
</evidence>
<keyword evidence="12" id="KW-0119">Carbohydrate metabolism</keyword>
<evidence type="ECO:0000256" key="14">
    <source>
        <dbReference type="SAM" id="MobiDB-lite"/>
    </source>
</evidence>
<evidence type="ECO:0000256" key="2">
    <source>
        <dbReference type="ARBA" id="ARBA00004881"/>
    </source>
</evidence>